<dbReference type="Gene3D" id="3.30.420.40">
    <property type="match status" value="1"/>
</dbReference>
<dbReference type="CDD" id="cd10170">
    <property type="entry name" value="ASKHA_NBD_HSP70"/>
    <property type="match status" value="1"/>
</dbReference>
<keyword evidence="2" id="KW-1185">Reference proteome</keyword>
<organism evidence="1 2">
    <name type="scientific">Lasallia pustulata</name>
    <dbReference type="NCBI Taxonomy" id="136370"/>
    <lineage>
        <taxon>Eukaryota</taxon>
        <taxon>Fungi</taxon>
        <taxon>Dikarya</taxon>
        <taxon>Ascomycota</taxon>
        <taxon>Pezizomycotina</taxon>
        <taxon>Lecanoromycetes</taxon>
        <taxon>OSLEUM clade</taxon>
        <taxon>Umbilicariomycetidae</taxon>
        <taxon>Umbilicariales</taxon>
        <taxon>Umbilicariaceae</taxon>
        <taxon>Lasallia</taxon>
    </lineage>
</organism>
<dbReference type="SUPFAM" id="SSF53067">
    <property type="entry name" value="Actin-like ATPase domain"/>
    <property type="match status" value="2"/>
</dbReference>
<dbReference type="Proteomes" id="UP000192927">
    <property type="component" value="Unassembled WGS sequence"/>
</dbReference>
<dbReference type="PANTHER" id="PTHR14187">
    <property type="entry name" value="ALPHA KINASE/ELONGATION FACTOR 2 KINASE"/>
    <property type="match status" value="1"/>
</dbReference>
<protein>
    <submittedName>
        <fullName evidence="1">Uncharacterized protein</fullName>
    </submittedName>
</protein>
<sequence>MSSRHKLYVGVDYGTTFSGFAYVTSQATSIQNIEVVTDWPGNAAGHREKVPSQIAYKAENEKPQLEEDVWGYEIPPGARRHCWTKLLLDKSARATEFDDPAVADMSEWAGWPVAQVKNPQDIMADYLSQLYRHCMRCLEKRMTEDILRVTPIEFWFTMPALWSDEAQYATKAAAERAGFGKNAERKSDSISMIKEPEAAALSALKTTADEFDDLLEVGTGAKCGATYVDRNLRTLMAARYGTHYTSLPVKARGQGSVFMKLFEDIRNDFNGTNPKKVNLQLVMKDLQEGDPNCIQYDPEDGEITLTCNDLLACFDPVMRSIIGLIEQQKAAVDKEHGLAITAIVLVGGFGCSPYVWEMMKKCWSAVARGAALRGSEGAIVTKRRCRRHYGTSLSRPFQPGKDIHNKRVYFDPMSGQDMRPGWMNWTIKKGDKLQPGDKRTLTFYSRYKKGNQMEMELSLHSCSLDDPPPRDDDPNAHVDLVGTVRVKFAEADISKFNKRKIRKQGHLFSKDVWYEVEMVCEVGMADSIGILQFVVKCQGEPCGTTELVFHHE</sequence>
<evidence type="ECO:0000313" key="1">
    <source>
        <dbReference type="EMBL" id="SLM40457.1"/>
    </source>
</evidence>
<dbReference type="PANTHER" id="PTHR14187:SF81">
    <property type="entry name" value="HSP70 FAMILY PROTEIN (AFU_ORTHOLOGUE AFUA_4G14040)"/>
    <property type="match status" value="1"/>
</dbReference>
<dbReference type="EMBL" id="FWEW01003727">
    <property type="protein sequence ID" value="SLM40457.1"/>
    <property type="molecule type" value="Genomic_DNA"/>
</dbReference>
<evidence type="ECO:0000313" key="2">
    <source>
        <dbReference type="Proteomes" id="UP000192927"/>
    </source>
</evidence>
<dbReference type="InterPro" id="IPR043129">
    <property type="entry name" value="ATPase_NBD"/>
</dbReference>
<name>A0A1W5DBE5_9LECA</name>
<accession>A0A1W5DBE5</accession>
<reference evidence="2" key="1">
    <citation type="submission" date="2017-03" db="EMBL/GenBank/DDBJ databases">
        <authorList>
            <person name="Sharma R."/>
            <person name="Thines M."/>
        </authorList>
    </citation>
    <scope>NUCLEOTIDE SEQUENCE [LARGE SCALE GENOMIC DNA]</scope>
</reference>
<proteinExistence type="predicted"/>
<dbReference type="AlphaFoldDB" id="A0A1W5DBE5"/>